<dbReference type="PANTHER" id="PTHR36115">
    <property type="entry name" value="PROLINE-RICH ANTIGEN HOMOLOG-RELATED"/>
    <property type="match status" value="1"/>
</dbReference>
<proteinExistence type="predicted"/>
<comment type="caution">
    <text evidence="10">The sequence shown here is derived from an EMBL/GenBank/DDBJ whole genome shotgun (WGS) entry which is preliminary data.</text>
</comment>
<evidence type="ECO:0000313" key="11">
    <source>
        <dbReference type="Proteomes" id="UP000541033"/>
    </source>
</evidence>
<keyword evidence="5 8" id="KW-1133">Transmembrane helix</keyword>
<name>A0A7X5TUU6_9MICO</name>
<sequence>MTNMQQSYVAAGPVAESHSRASCGQQLASTMAFCIMCGATQHRQGTVSYAQTAAAPAQFVSAAPLSAPRTSGGLTDAFGSLRPATTGARLAAFTVDVLSVLLLAALVWFGSAAFFGEANVVYTVLAAGELAVGLWVWQATRGATIGNVLLRIRVTRAEHPLAMGAARAAGRAAVTLAGGLIAGIGSWVIVASSAWDASGRRRGWQDKAARTQSVFLPPRRKIVAGRTVISDPVYHYMEPSQQLQAGLGSFAAPTVSSTRTNTASAPGAAGSNARRQNSEALEESAGVGESFGSLMPGVHFESSRGQSARASRPGHEAEYETFGTQRGSAPYSETEGSALEHSNTNRMVPPVPGQPLLPVSAEPEPFVVPDLFSARAEPAPEGEPVLEQELVVLDARVTSLLLTFDTGQQLYLVSPGTGLIGRNPRQRYETDQVFSVEDPDSTLSKAHIEFEANGEVLRIMDNNSTNGTDITYADGSLVSVVPGELFEVPPGATVRLGDRAFNVHPIWE</sequence>
<dbReference type="Gene3D" id="2.60.200.20">
    <property type="match status" value="1"/>
</dbReference>
<comment type="subcellular location">
    <subcellularLocation>
        <location evidence="1">Cell membrane</location>
        <topology evidence="1">Multi-pass membrane protein</topology>
    </subcellularLocation>
</comment>
<accession>A0A7X5TUU6</accession>
<evidence type="ECO:0000256" key="3">
    <source>
        <dbReference type="ARBA" id="ARBA00022553"/>
    </source>
</evidence>
<dbReference type="InterPro" id="IPR010432">
    <property type="entry name" value="RDD"/>
</dbReference>
<dbReference type="GO" id="GO:0005886">
    <property type="term" value="C:plasma membrane"/>
    <property type="evidence" value="ECO:0007669"/>
    <property type="project" value="UniProtKB-SubCell"/>
</dbReference>
<feature type="transmembrane region" description="Helical" evidence="8">
    <location>
        <begin position="173"/>
        <end position="195"/>
    </location>
</feature>
<keyword evidence="3" id="KW-0597">Phosphoprotein</keyword>
<organism evidence="10 11">
    <name type="scientific">Lysinibacter cavernae</name>
    <dbReference type="NCBI Taxonomy" id="1640652"/>
    <lineage>
        <taxon>Bacteria</taxon>
        <taxon>Bacillati</taxon>
        <taxon>Actinomycetota</taxon>
        <taxon>Actinomycetes</taxon>
        <taxon>Micrococcales</taxon>
        <taxon>Microbacteriaceae</taxon>
        <taxon>Lysinibacter</taxon>
    </lineage>
</organism>
<reference evidence="10 11" key="1">
    <citation type="submission" date="2020-02" db="EMBL/GenBank/DDBJ databases">
        <title>Sequencing the genomes of 1000 actinobacteria strains.</title>
        <authorList>
            <person name="Klenk H.-P."/>
        </authorList>
    </citation>
    <scope>NUCLEOTIDE SEQUENCE [LARGE SCALE GENOMIC DNA]</scope>
    <source>
        <strain evidence="10 11">DSM 27960</strain>
    </source>
</reference>
<evidence type="ECO:0000256" key="4">
    <source>
        <dbReference type="ARBA" id="ARBA00022692"/>
    </source>
</evidence>
<evidence type="ECO:0000256" key="5">
    <source>
        <dbReference type="ARBA" id="ARBA00022989"/>
    </source>
</evidence>
<dbReference type="Pfam" id="PF00498">
    <property type="entry name" value="FHA"/>
    <property type="match status" value="1"/>
</dbReference>
<evidence type="ECO:0000256" key="6">
    <source>
        <dbReference type="ARBA" id="ARBA00023136"/>
    </source>
</evidence>
<evidence type="ECO:0000259" key="9">
    <source>
        <dbReference type="PROSITE" id="PS50006"/>
    </source>
</evidence>
<evidence type="ECO:0000256" key="8">
    <source>
        <dbReference type="SAM" id="Phobius"/>
    </source>
</evidence>
<dbReference type="Pfam" id="PF06271">
    <property type="entry name" value="RDD"/>
    <property type="match status" value="1"/>
</dbReference>
<dbReference type="AlphaFoldDB" id="A0A7X5TUU6"/>
<dbReference type="PANTHER" id="PTHR36115:SF4">
    <property type="entry name" value="MEMBRANE PROTEIN"/>
    <property type="match status" value="1"/>
</dbReference>
<dbReference type="PROSITE" id="PS50006">
    <property type="entry name" value="FHA_DOMAIN"/>
    <property type="match status" value="1"/>
</dbReference>
<dbReference type="RefSeq" id="WP_167150019.1">
    <property type="nucleotide sequence ID" value="NZ_JAAMOX010000001.1"/>
</dbReference>
<feature type="transmembrane region" description="Helical" evidence="8">
    <location>
        <begin position="90"/>
        <end position="114"/>
    </location>
</feature>
<keyword evidence="11" id="KW-1185">Reference proteome</keyword>
<dbReference type="CDD" id="cd00060">
    <property type="entry name" value="FHA"/>
    <property type="match status" value="1"/>
</dbReference>
<dbReference type="InterPro" id="IPR051791">
    <property type="entry name" value="Pra-immunoreactive"/>
</dbReference>
<dbReference type="EMBL" id="JAAMOX010000001">
    <property type="protein sequence ID" value="NIH53977.1"/>
    <property type="molecule type" value="Genomic_DNA"/>
</dbReference>
<dbReference type="Proteomes" id="UP000541033">
    <property type="component" value="Unassembled WGS sequence"/>
</dbReference>
<dbReference type="InterPro" id="IPR008984">
    <property type="entry name" value="SMAD_FHA_dom_sf"/>
</dbReference>
<keyword evidence="4 8" id="KW-0812">Transmembrane</keyword>
<keyword evidence="6 8" id="KW-0472">Membrane</keyword>
<evidence type="ECO:0000313" key="10">
    <source>
        <dbReference type="EMBL" id="NIH53977.1"/>
    </source>
</evidence>
<dbReference type="InterPro" id="IPR000253">
    <property type="entry name" value="FHA_dom"/>
</dbReference>
<feature type="region of interest" description="Disordered" evidence="7">
    <location>
        <begin position="257"/>
        <end position="346"/>
    </location>
</feature>
<dbReference type="SUPFAM" id="SSF49879">
    <property type="entry name" value="SMAD/FHA domain"/>
    <property type="match status" value="1"/>
</dbReference>
<protein>
    <recommendedName>
        <fullName evidence="9">FHA domain-containing protein</fullName>
    </recommendedName>
</protein>
<feature type="transmembrane region" description="Helical" evidence="8">
    <location>
        <begin position="120"/>
        <end position="137"/>
    </location>
</feature>
<evidence type="ECO:0000256" key="7">
    <source>
        <dbReference type="SAM" id="MobiDB-lite"/>
    </source>
</evidence>
<keyword evidence="2" id="KW-1003">Cell membrane</keyword>
<feature type="domain" description="FHA" evidence="9">
    <location>
        <begin position="418"/>
        <end position="471"/>
    </location>
</feature>
<evidence type="ECO:0000256" key="1">
    <source>
        <dbReference type="ARBA" id="ARBA00004651"/>
    </source>
</evidence>
<gene>
    <name evidence="10" type="ORF">FHX76_001845</name>
</gene>
<evidence type="ECO:0000256" key="2">
    <source>
        <dbReference type="ARBA" id="ARBA00022475"/>
    </source>
</evidence>